<name>A0A9P0LU36_ACAOB</name>
<feature type="compositionally biased region" description="Basic and acidic residues" evidence="1">
    <location>
        <begin position="32"/>
        <end position="42"/>
    </location>
</feature>
<comment type="caution">
    <text evidence="2">The sequence shown here is derived from an EMBL/GenBank/DDBJ whole genome shotgun (WGS) entry which is preliminary data.</text>
</comment>
<protein>
    <submittedName>
        <fullName evidence="2">Uncharacterized protein</fullName>
    </submittedName>
</protein>
<keyword evidence="3" id="KW-1185">Reference proteome</keyword>
<reference evidence="2" key="1">
    <citation type="submission" date="2022-03" db="EMBL/GenBank/DDBJ databases">
        <authorList>
            <person name="Sayadi A."/>
        </authorList>
    </citation>
    <scope>NUCLEOTIDE SEQUENCE</scope>
</reference>
<proteinExistence type="predicted"/>
<accession>A0A9P0LU36</accession>
<dbReference type="Proteomes" id="UP001152888">
    <property type="component" value="Unassembled WGS sequence"/>
</dbReference>
<gene>
    <name evidence="2" type="ORF">ACAOBT_LOCUS25042</name>
</gene>
<sequence>MKDHPFWSELRSKLKKRRTSRFPTPSLEVSMESDKSKGEFKS</sequence>
<evidence type="ECO:0000313" key="2">
    <source>
        <dbReference type="EMBL" id="CAH1999549.1"/>
    </source>
</evidence>
<dbReference type="EMBL" id="CAKOFQ010007372">
    <property type="protein sequence ID" value="CAH1999549.1"/>
    <property type="molecule type" value="Genomic_DNA"/>
</dbReference>
<feature type="region of interest" description="Disordered" evidence="1">
    <location>
        <begin position="1"/>
        <end position="42"/>
    </location>
</feature>
<feature type="compositionally biased region" description="Basic and acidic residues" evidence="1">
    <location>
        <begin position="1"/>
        <end position="12"/>
    </location>
</feature>
<evidence type="ECO:0000313" key="3">
    <source>
        <dbReference type="Proteomes" id="UP001152888"/>
    </source>
</evidence>
<organism evidence="2 3">
    <name type="scientific">Acanthoscelides obtectus</name>
    <name type="common">Bean weevil</name>
    <name type="synonym">Bruchus obtectus</name>
    <dbReference type="NCBI Taxonomy" id="200917"/>
    <lineage>
        <taxon>Eukaryota</taxon>
        <taxon>Metazoa</taxon>
        <taxon>Ecdysozoa</taxon>
        <taxon>Arthropoda</taxon>
        <taxon>Hexapoda</taxon>
        <taxon>Insecta</taxon>
        <taxon>Pterygota</taxon>
        <taxon>Neoptera</taxon>
        <taxon>Endopterygota</taxon>
        <taxon>Coleoptera</taxon>
        <taxon>Polyphaga</taxon>
        <taxon>Cucujiformia</taxon>
        <taxon>Chrysomeloidea</taxon>
        <taxon>Chrysomelidae</taxon>
        <taxon>Bruchinae</taxon>
        <taxon>Bruchini</taxon>
        <taxon>Acanthoscelides</taxon>
    </lineage>
</organism>
<dbReference type="AlphaFoldDB" id="A0A9P0LU36"/>
<evidence type="ECO:0000256" key="1">
    <source>
        <dbReference type="SAM" id="MobiDB-lite"/>
    </source>
</evidence>